<dbReference type="AlphaFoldDB" id="A0A6A5ZX96"/>
<dbReference type="Proteomes" id="UP000799771">
    <property type="component" value="Unassembled WGS sequence"/>
</dbReference>
<dbReference type="Gene3D" id="1.10.3970.10">
    <property type="entry name" value="BSD domain"/>
    <property type="match status" value="1"/>
</dbReference>
<dbReference type="Pfam" id="PF03909">
    <property type="entry name" value="BSD"/>
    <property type="match status" value="1"/>
</dbReference>
<dbReference type="PANTHER" id="PTHR16019">
    <property type="entry name" value="SYNAPSE-ASSOCIATED PROTEIN"/>
    <property type="match status" value="1"/>
</dbReference>
<dbReference type="InterPro" id="IPR005607">
    <property type="entry name" value="BSD_dom"/>
</dbReference>
<accession>A0A6A5ZX96</accession>
<feature type="compositionally biased region" description="Basic and acidic residues" evidence="1">
    <location>
        <begin position="111"/>
        <end position="133"/>
    </location>
</feature>
<dbReference type="SMART" id="SM00751">
    <property type="entry name" value="BSD"/>
    <property type="match status" value="1"/>
</dbReference>
<evidence type="ECO:0000313" key="4">
    <source>
        <dbReference type="Proteomes" id="UP000799771"/>
    </source>
</evidence>
<protein>
    <recommendedName>
        <fullName evidence="2">BSD domain-containing protein</fullName>
    </recommendedName>
</protein>
<dbReference type="EMBL" id="ML977526">
    <property type="protein sequence ID" value="KAF2123523.1"/>
    <property type="molecule type" value="Genomic_DNA"/>
</dbReference>
<proteinExistence type="predicted"/>
<feature type="region of interest" description="Disordered" evidence="1">
    <location>
        <begin position="1"/>
        <end position="35"/>
    </location>
</feature>
<feature type="region of interest" description="Disordered" evidence="1">
    <location>
        <begin position="310"/>
        <end position="493"/>
    </location>
</feature>
<gene>
    <name evidence="3" type="ORF">P153DRAFT_435855</name>
</gene>
<feature type="region of interest" description="Disordered" evidence="1">
    <location>
        <begin position="103"/>
        <end position="133"/>
    </location>
</feature>
<dbReference type="InterPro" id="IPR035925">
    <property type="entry name" value="BSD_dom_sf"/>
</dbReference>
<dbReference type="PROSITE" id="PS50858">
    <property type="entry name" value="BSD"/>
    <property type="match status" value="1"/>
</dbReference>
<dbReference type="InterPro" id="IPR051494">
    <property type="entry name" value="BSD_domain-containing"/>
</dbReference>
<dbReference type="SUPFAM" id="SSF140383">
    <property type="entry name" value="BSD domain-like"/>
    <property type="match status" value="1"/>
</dbReference>
<evidence type="ECO:0000256" key="1">
    <source>
        <dbReference type="SAM" id="MobiDB-lite"/>
    </source>
</evidence>
<feature type="compositionally biased region" description="Polar residues" evidence="1">
    <location>
        <begin position="462"/>
        <end position="471"/>
    </location>
</feature>
<feature type="compositionally biased region" description="Acidic residues" evidence="1">
    <location>
        <begin position="383"/>
        <end position="406"/>
    </location>
</feature>
<reference evidence="3" key="1">
    <citation type="journal article" date="2020" name="Stud. Mycol.">
        <title>101 Dothideomycetes genomes: a test case for predicting lifestyles and emergence of pathogens.</title>
        <authorList>
            <person name="Haridas S."/>
            <person name="Albert R."/>
            <person name="Binder M."/>
            <person name="Bloem J."/>
            <person name="Labutti K."/>
            <person name="Salamov A."/>
            <person name="Andreopoulos B."/>
            <person name="Baker S."/>
            <person name="Barry K."/>
            <person name="Bills G."/>
            <person name="Bluhm B."/>
            <person name="Cannon C."/>
            <person name="Castanera R."/>
            <person name="Culley D."/>
            <person name="Daum C."/>
            <person name="Ezra D."/>
            <person name="Gonzalez J."/>
            <person name="Henrissat B."/>
            <person name="Kuo A."/>
            <person name="Liang C."/>
            <person name="Lipzen A."/>
            <person name="Lutzoni F."/>
            <person name="Magnuson J."/>
            <person name="Mondo S."/>
            <person name="Nolan M."/>
            <person name="Ohm R."/>
            <person name="Pangilinan J."/>
            <person name="Park H.-J."/>
            <person name="Ramirez L."/>
            <person name="Alfaro M."/>
            <person name="Sun H."/>
            <person name="Tritt A."/>
            <person name="Yoshinaga Y."/>
            <person name="Zwiers L.-H."/>
            <person name="Turgeon B."/>
            <person name="Goodwin S."/>
            <person name="Spatafora J."/>
            <person name="Crous P."/>
            <person name="Grigoriev I."/>
        </authorList>
    </citation>
    <scope>NUCLEOTIDE SEQUENCE</scope>
    <source>
        <strain evidence="3">CBS 119687</strain>
    </source>
</reference>
<organism evidence="3 4">
    <name type="scientific">Dothidotthia symphoricarpi CBS 119687</name>
    <dbReference type="NCBI Taxonomy" id="1392245"/>
    <lineage>
        <taxon>Eukaryota</taxon>
        <taxon>Fungi</taxon>
        <taxon>Dikarya</taxon>
        <taxon>Ascomycota</taxon>
        <taxon>Pezizomycotina</taxon>
        <taxon>Dothideomycetes</taxon>
        <taxon>Pleosporomycetidae</taxon>
        <taxon>Pleosporales</taxon>
        <taxon>Dothidotthiaceae</taxon>
        <taxon>Dothidotthia</taxon>
    </lineage>
</organism>
<feature type="compositionally biased region" description="Polar residues" evidence="1">
    <location>
        <begin position="21"/>
        <end position="35"/>
    </location>
</feature>
<evidence type="ECO:0000259" key="2">
    <source>
        <dbReference type="PROSITE" id="PS50858"/>
    </source>
</evidence>
<dbReference type="GO" id="GO:0005737">
    <property type="term" value="C:cytoplasm"/>
    <property type="evidence" value="ECO:0007669"/>
    <property type="project" value="TreeGrafter"/>
</dbReference>
<dbReference type="GeneID" id="54413618"/>
<evidence type="ECO:0000313" key="3">
    <source>
        <dbReference type="EMBL" id="KAF2123523.1"/>
    </source>
</evidence>
<sequence>MDSAYDHIQQETYPEDGPKQESASGSAQPQANNFNAEFQDAYKAISSSPWAARIGGFFGTVKKQGEQYIDNASKQYAPTVQNATAGVSSLISHARKISLQAGDIPTLKPESSAKDGSIQEEKEDMTAHPDRPESLPADIVREAESMLSRFRSEATKRFKDMEKAEDAADEALLKFGTNIRNFLSEAVSIAPPASGSEADTNAAVLFESKDSSGKKVVHATRFDAQLHVIHSSLDSFLKDPTSPQWEEWKTEFDVEKKTDAIAKDLEKHDELRSAMEKVVPERVDYAAFWCRYYFLRHVIESEEQRRKDLLKASTPADEEEVAWGEDTDEEESDDNDDDESDAEAAAPKKQPAPEPSQPPQAKEAQPPTSPPKQTQPPKKTETSDSDSSEASSEEDDDSEEDSDDESTPPTTSTAPPPSQSKSNQAIHPAASKETLKPTPLPRRSNDEKSVADSDASYDLVSGATSRATGSPLQGGADREKRGGGEESEEEDWE</sequence>
<dbReference type="OrthoDB" id="73788at2759"/>
<feature type="compositionally biased region" description="Acidic residues" evidence="1">
    <location>
        <begin position="316"/>
        <end position="342"/>
    </location>
</feature>
<keyword evidence="4" id="KW-1185">Reference proteome</keyword>
<dbReference type="RefSeq" id="XP_033517917.1">
    <property type="nucleotide sequence ID" value="XM_033673186.1"/>
</dbReference>
<feature type="domain" description="BSD" evidence="2">
    <location>
        <begin position="248"/>
        <end position="300"/>
    </location>
</feature>
<name>A0A6A5ZX96_9PLEO</name>
<dbReference type="PANTHER" id="PTHR16019:SF5">
    <property type="entry name" value="BSD DOMAIN-CONTAINING PROTEIN 1"/>
    <property type="match status" value="1"/>
</dbReference>